<dbReference type="RefSeq" id="WP_133515834.1">
    <property type="nucleotide sequence ID" value="NZ_SNWX01000026.1"/>
</dbReference>
<comment type="caution">
    <text evidence="4">The sequence shown here is derived from an EMBL/GenBank/DDBJ whole genome shotgun (WGS) entry which is preliminary data.</text>
</comment>
<dbReference type="EMBL" id="SNWX01000026">
    <property type="protein sequence ID" value="TDO83343.1"/>
    <property type="molecule type" value="Genomic_DNA"/>
</dbReference>
<dbReference type="NCBIfam" id="NF037995">
    <property type="entry name" value="TRAP_S1"/>
    <property type="match status" value="1"/>
</dbReference>
<reference evidence="4 5" key="1">
    <citation type="submission" date="2019-03" db="EMBL/GenBank/DDBJ databases">
        <title>Subsurface microbial communities from deep shales in Ohio and West Virginia, USA.</title>
        <authorList>
            <person name="Wrighton K."/>
        </authorList>
    </citation>
    <scope>NUCLEOTIDE SEQUENCE [LARGE SCALE GENOMIC DNA]</scope>
    <source>
        <strain evidence="4 5">MA284_T2</strain>
    </source>
</reference>
<accession>A0A4V3CDX1</accession>
<dbReference type="PANTHER" id="PTHR33376:SF7">
    <property type="entry name" value="C4-DICARBOXYLATE-BINDING PROTEIN DCTB"/>
    <property type="match status" value="1"/>
</dbReference>
<evidence type="ECO:0000256" key="3">
    <source>
        <dbReference type="ARBA" id="ARBA00022729"/>
    </source>
</evidence>
<dbReference type="Gene3D" id="3.40.190.170">
    <property type="entry name" value="Bacterial extracellular solute-binding protein, family 7"/>
    <property type="match status" value="1"/>
</dbReference>
<dbReference type="InterPro" id="IPR018389">
    <property type="entry name" value="DctP_fam"/>
</dbReference>
<protein>
    <submittedName>
        <fullName evidence="4">Tripartite ATP-independent transporter DctP family solute receptor</fullName>
    </submittedName>
</protein>
<evidence type="ECO:0000313" key="4">
    <source>
        <dbReference type="EMBL" id="TDO83343.1"/>
    </source>
</evidence>
<dbReference type="PIRSF" id="PIRSF006470">
    <property type="entry name" value="DctB"/>
    <property type="match status" value="1"/>
</dbReference>
<comment type="similarity">
    <text evidence="1">Belongs to the bacterial solute-binding protein 7 family.</text>
</comment>
<evidence type="ECO:0000256" key="1">
    <source>
        <dbReference type="ARBA" id="ARBA00009023"/>
    </source>
</evidence>
<dbReference type="PANTHER" id="PTHR33376">
    <property type="match status" value="1"/>
</dbReference>
<keyword evidence="2" id="KW-0813">Transport</keyword>
<evidence type="ECO:0000313" key="5">
    <source>
        <dbReference type="Proteomes" id="UP000295064"/>
    </source>
</evidence>
<organism evidence="4 5">
    <name type="scientific">Halanaerobium saccharolyticum</name>
    <dbReference type="NCBI Taxonomy" id="43595"/>
    <lineage>
        <taxon>Bacteria</taxon>
        <taxon>Bacillati</taxon>
        <taxon>Bacillota</taxon>
        <taxon>Clostridia</taxon>
        <taxon>Halanaerobiales</taxon>
        <taxon>Halanaerobiaceae</taxon>
        <taxon>Halanaerobium</taxon>
    </lineage>
</organism>
<proteinExistence type="inferred from homology"/>
<keyword evidence="3" id="KW-0732">Signal</keyword>
<sequence length="330" mass="36878">MKFKKLILISIFVFVLLMANTVMTFAATYEWSLASVLPESHPVHSSLEFFAERVNQNTDGEVEITIFAGGQLGEEQDYIEGLQLGTVDMAKVSSAPLGQFSESLQVLSLPFIFRDIDHQHAVVRGPIGKNLMADLEDHGFKGLSFFDAGFRSVTNTVRPIRKPEDLEGLQIRVMGSQPLIETINAFGATAVPMGQGEVYVALQQGVIDGWENNIPTVLTFNMQEVAEYYSYTRHVSIPDILIMRNDLFADLDEETKAAIMDAAEATAIYQSSIWGDYVGQAKKKLKEEGMIFNEVDNIKDFQKVVTPIYEKYGQQIPNGEQLIESIVNYE</sequence>
<keyword evidence="4" id="KW-0675">Receptor</keyword>
<dbReference type="SUPFAM" id="SSF53850">
    <property type="entry name" value="Periplasmic binding protein-like II"/>
    <property type="match status" value="1"/>
</dbReference>
<name>A0A4V3CDX1_9FIRM</name>
<gene>
    <name evidence="4" type="ORF">DFR79_1261</name>
</gene>
<dbReference type="InterPro" id="IPR004682">
    <property type="entry name" value="TRAP_DctP"/>
</dbReference>
<dbReference type="GO" id="GO:0030288">
    <property type="term" value="C:outer membrane-bounded periplasmic space"/>
    <property type="evidence" value="ECO:0007669"/>
    <property type="project" value="InterPro"/>
</dbReference>
<dbReference type="CDD" id="cd13671">
    <property type="entry name" value="PBP2_TRAP_SBP_like_3"/>
    <property type="match status" value="1"/>
</dbReference>
<dbReference type="NCBIfam" id="TIGR00787">
    <property type="entry name" value="dctP"/>
    <property type="match status" value="1"/>
</dbReference>
<dbReference type="AlphaFoldDB" id="A0A4V3CDX1"/>
<dbReference type="GO" id="GO:0055085">
    <property type="term" value="P:transmembrane transport"/>
    <property type="evidence" value="ECO:0007669"/>
    <property type="project" value="InterPro"/>
</dbReference>
<evidence type="ECO:0000256" key="2">
    <source>
        <dbReference type="ARBA" id="ARBA00022448"/>
    </source>
</evidence>
<dbReference type="Pfam" id="PF03480">
    <property type="entry name" value="DctP"/>
    <property type="match status" value="1"/>
</dbReference>
<dbReference type="InterPro" id="IPR038404">
    <property type="entry name" value="TRAP_DctP_sf"/>
</dbReference>
<dbReference type="Proteomes" id="UP000295064">
    <property type="component" value="Unassembled WGS sequence"/>
</dbReference>
<dbReference type="OrthoDB" id="9815946at2"/>